<feature type="active site" description="For Fru-6P isomerization activity" evidence="10">
    <location>
        <position position="612"/>
    </location>
</feature>
<dbReference type="EMBL" id="RQJO01000008">
    <property type="protein sequence ID" value="RRB04194.1"/>
    <property type="molecule type" value="Genomic_DNA"/>
</dbReference>
<dbReference type="Proteomes" id="UP000271925">
    <property type="component" value="Unassembled WGS sequence"/>
</dbReference>
<comment type="catalytic activity">
    <reaction evidence="1 10">
        <text>D-fructose 6-phosphate + L-glutamine = D-glucosamine 6-phosphate + L-glutamate</text>
        <dbReference type="Rhea" id="RHEA:13237"/>
        <dbReference type="ChEBI" id="CHEBI:29985"/>
        <dbReference type="ChEBI" id="CHEBI:58359"/>
        <dbReference type="ChEBI" id="CHEBI:58725"/>
        <dbReference type="ChEBI" id="CHEBI:61527"/>
        <dbReference type="EC" id="2.6.1.16"/>
    </reaction>
</comment>
<keyword evidence="7 10" id="KW-0808">Transferase</keyword>
<dbReference type="PROSITE" id="PS51464">
    <property type="entry name" value="SIS"/>
    <property type="match status" value="2"/>
</dbReference>
<dbReference type="GO" id="GO:0006047">
    <property type="term" value="P:UDP-N-acetylglucosamine metabolic process"/>
    <property type="evidence" value="ECO:0007669"/>
    <property type="project" value="TreeGrafter"/>
</dbReference>
<dbReference type="InterPro" id="IPR001347">
    <property type="entry name" value="SIS_dom"/>
</dbReference>
<feature type="domain" description="Glutamine amidotransferase type-2" evidence="11">
    <location>
        <begin position="2"/>
        <end position="225"/>
    </location>
</feature>
<dbReference type="AlphaFoldDB" id="A0A3P1BUG5"/>
<dbReference type="OrthoDB" id="106547at2"/>
<dbReference type="Gene3D" id="3.40.50.10490">
    <property type="entry name" value="Glucose-6-phosphate isomerase like protein, domain 1"/>
    <property type="match status" value="2"/>
</dbReference>
<evidence type="ECO:0000256" key="1">
    <source>
        <dbReference type="ARBA" id="ARBA00001031"/>
    </source>
</evidence>
<dbReference type="InterPro" id="IPR035466">
    <property type="entry name" value="GlmS/AgaS_SIS"/>
</dbReference>
<dbReference type="InterPro" id="IPR029055">
    <property type="entry name" value="Ntn_hydrolases_N"/>
</dbReference>
<protein>
    <recommendedName>
        <fullName evidence="4 10">Glutamine--fructose-6-phosphate aminotransferase [isomerizing]</fullName>
        <ecNumber evidence="3 10">2.6.1.16</ecNumber>
    </recommendedName>
    <alternativeName>
        <fullName evidence="10">D-fructose-6-phosphate amidotransferase</fullName>
    </alternativeName>
    <alternativeName>
        <fullName evidence="10">GFAT</fullName>
    </alternativeName>
    <alternativeName>
        <fullName evidence="10">Glucosamine-6-phosphate synthase</fullName>
    </alternativeName>
    <alternativeName>
        <fullName evidence="10">Hexosephosphate aminotransferase</fullName>
    </alternativeName>
    <alternativeName>
        <fullName evidence="10">L-glutamine--D-fructose-6-phosphate amidotransferase</fullName>
    </alternativeName>
</protein>
<dbReference type="RefSeq" id="WP_124874677.1">
    <property type="nucleotide sequence ID" value="NZ_RQJO01000008.1"/>
</dbReference>
<dbReference type="GO" id="GO:0006002">
    <property type="term" value="P:fructose 6-phosphate metabolic process"/>
    <property type="evidence" value="ECO:0007669"/>
    <property type="project" value="TreeGrafter"/>
</dbReference>
<dbReference type="FunFam" id="3.60.20.10:FF:000006">
    <property type="entry name" value="Glutamine--fructose-6-phosphate aminotransferase [isomerizing]"/>
    <property type="match status" value="1"/>
</dbReference>
<evidence type="ECO:0000256" key="4">
    <source>
        <dbReference type="ARBA" id="ARBA00016090"/>
    </source>
</evidence>
<evidence type="ECO:0000313" key="14">
    <source>
        <dbReference type="Proteomes" id="UP000271925"/>
    </source>
</evidence>
<dbReference type="InterPro" id="IPR035490">
    <property type="entry name" value="GlmS/FrlB_SIS"/>
</dbReference>
<dbReference type="GO" id="GO:0097367">
    <property type="term" value="F:carbohydrate derivative binding"/>
    <property type="evidence" value="ECO:0007669"/>
    <property type="project" value="InterPro"/>
</dbReference>
<name>A0A3P1BUG5_9BACT</name>
<evidence type="ECO:0000259" key="12">
    <source>
        <dbReference type="PROSITE" id="PS51464"/>
    </source>
</evidence>
<comment type="subcellular location">
    <subcellularLocation>
        <location evidence="2 10">Cytoplasm</location>
    </subcellularLocation>
</comment>
<dbReference type="GO" id="GO:0004360">
    <property type="term" value="F:glutamine-fructose-6-phosphate transaminase (isomerizing) activity"/>
    <property type="evidence" value="ECO:0007669"/>
    <property type="project" value="UniProtKB-UniRule"/>
</dbReference>
<dbReference type="GO" id="GO:0005975">
    <property type="term" value="P:carbohydrate metabolic process"/>
    <property type="evidence" value="ECO:0007669"/>
    <property type="project" value="UniProtKB-UniRule"/>
</dbReference>
<dbReference type="PANTHER" id="PTHR10937">
    <property type="entry name" value="GLUCOSAMINE--FRUCTOSE-6-PHOSPHATE AMINOTRANSFERASE, ISOMERIZING"/>
    <property type="match status" value="1"/>
</dbReference>
<evidence type="ECO:0000256" key="8">
    <source>
        <dbReference type="ARBA" id="ARBA00022737"/>
    </source>
</evidence>
<dbReference type="InterPro" id="IPR047084">
    <property type="entry name" value="GFAT_N"/>
</dbReference>
<sequence length="617" mass="67792">MCGIVAYVGYREAAPLILKGLKRLEYRGYDSAGIALLDAEKADPSGLNVYKKKGKVADLENELTGKALHAKVGIGHTRWATHGAPNDVNAHPHESHDRKLAIIHNGIIENYAAIKQNLIRKGHVFRSETDSEVLIQFIEDIRKETGSSLEEAVRLALQEVVGAYAIVVISEEDPTQLIAARKGSPLVIGVGENEYFFASDATPIIEYTKDVIYLNDLEIAVVRAGELKVINLDNTQTTPYIQKVELELEAIEKGGFEHFMLKEIFEQPRSIADSMRGRVRADDGHLQLGGLRDYLDQLAASKRIIIVGCGTSWHAGLVAEYIFEELARIPVEVEYASEFRYRNPIIAERDIVIAISQSGETADTLAAIELAKSKGATIFGVCNVVGSSIARATHAGAYTHAGPEIGVASTKAFTAQVTVLTLMALAAAHKKGTISDTVFRQLLAEMERIPTLVDKVLQNAEKVKEIAYIFTYARNFIYLGRGLNFPVALEGALKLKEISYIHAEGYPAAEMKHGPIALIDEDMPVVVIATKDSSYEKVVSNIQEVKARKGRVIAVVTEGDTQIREMVDFVIEIPKVHDVLMPLVSVIPLQLLSYYIAVMRGRNVDQPRNLAKSVTVE</sequence>
<dbReference type="Gene3D" id="3.60.20.10">
    <property type="entry name" value="Glutamine Phosphoribosylpyrophosphate, subunit 1, domain 1"/>
    <property type="match status" value="1"/>
</dbReference>
<evidence type="ECO:0000259" key="11">
    <source>
        <dbReference type="PROSITE" id="PS51278"/>
    </source>
</evidence>
<keyword evidence="5 10" id="KW-0963">Cytoplasm</keyword>
<dbReference type="GO" id="GO:0005829">
    <property type="term" value="C:cytosol"/>
    <property type="evidence" value="ECO:0007669"/>
    <property type="project" value="TreeGrafter"/>
</dbReference>
<reference evidence="13 14" key="1">
    <citation type="submission" date="2018-11" db="EMBL/GenBank/DDBJ databases">
        <authorList>
            <person name="Zhou Z."/>
            <person name="Wang G."/>
        </authorList>
    </citation>
    <scope>NUCLEOTIDE SEQUENCE [LARGE SCALE GENOMIC DNA]</scope>
    <source>
        <strain evidence="13 14">KCTC52004</strain>
    </source>
</reference>
<keyword evidence="8" id="KW-0677">Repeat</keyword>
<dbReference type="CDD" id="cd00714">
    <property type="entry name" value="GFAT"/>
    <property type="match status" value="1"/>
</dbReference>
<dbReference type="InterPro" id="IPR017932">
    <property type="entry name" value="GATase_2_dom"/>
</dbReference>
<proteinExistence type="inferred from homology"/>
<evidence type="ECO:0000256" key="5">
    <source>
        <dbReference type="ARBA" id="ARBA00022490"/>
    </source>
</evidence>
<evidence type="ECO:0000256" key="6">
    <source>
        <dbReference type="ARBA" id="ARBA00022576"/>
    </source>
</evidence>
<comment type="function">
    <text evidence="10">Catalyzes the first step in hexosamine metabolism, converting fructose-6P into glucosamine-6P using glutamine as a nitrogen source.</text>
</comment>
<evidence type="ECO:0000256" key="3">
    <source>
        <dbReference type="ARBA" id="ARBA00012916"/>
    </source>
</evidence>
<dbReference type="FunFam" id="3.40.50.10490:FF:000001">
    <property type="entry name" value="Glutamine--fructose-6-phosphate aminotransferase [isomerizing]"/>
    <property type="match status" value="1"/>
</dbReference>
<keyword evidence="6 10" id="KW-0032">Aminotransferase</keyword>
<feature type="initiator methionine" description="Removed" evidence="10">
    <location>
        <position position="1"/>
    </location>
</feature>
<dbReference type="SUPFAM" id="SSF56235">
    <property type="entry name" value="N-terminal nucleophile aminohydrolases (Ntn hydrolases)"/>
    <property type="match status" value="1"/>
</dbReference>
<dbReference type="GO" id="GO:0006487">
    <property type="term" value="P:protein N-linked glycosylation"/>
    <property type="evidence" value="ECO:0007669"/>
    <property type="project" value="TreeGrafter"/>
</dbReference>
<feature type="domain" description="SIS" evidence="12">
    <location>
        <begin position="294"/>
        <end position="433"/>
    </location>
</feature>
<dbReference type="Pfam" id="PF01380">
    <property type="entry name" value="SIS"/>
    <property type="match status" value="2"/>
</dbReference>
<evidence type="ECO:0000256" key="9">
    <source>
        <dbReference type="ARBA" id="ARBA00022962"/>
    </source>
</evidence>
<keyword evidence="14" id="KW-1185">Reference proteome</keyword>
<evidence type="ECO:0000256" key="10">
    <source>
        <dbReference type="HAMAP-Rule" id="MF_00164"/>
    </source>
</evidence>
<gene>
    <name evidence="10 13" type="primary">glmS</name>
    <name evidence="13" type="ORF">EHT25_11785</name>
</gene>
<dbReference type="InterPro" id="IPR005855">
    <property type="entry name" value="GFAT"/>
</dbReference>
<dbReference type="Pfam" id="PF13522">
    <property type="entry name" value="GATase_6"/>
    <property type="match status" value="1"/>
</dbReference>
<feature type="domain" description="SIS" evidence="12">
    <location>
        <begin position="466"/>
        <end position="607"/>
    </location>
</feature>
<comment type="subunit">
    <text evidence="10">Homodimer.</text>
</comment>
<evidence type="ECO:0000256" key="2">
    <source>
        <dbReference type="ARBA" id="ARBA00004496"/>
    </source>
</evidence>
<dbReference type="SUPFAM" id="SSF53697">
    <property type="entry name" value="SIS domain"/>
    <property type="match status" value="1"/>
</dbReference>
<dbReference type="EC" id="2.6.1.16" evidence="3 10"/>
<accession>A0A3P1BUG5</accession>
<dbReference type="NCBIfam" id="TIGR01135">
    <property type="entry name" value="glmS"/>
    <property type="match status" value="1"/>
</dbReference>
<evidence type="ECO:0000313" key="13">
    <source>
        <dbReference type="EMBL" id="RRB04194.1"/>
    </source>
</evidence>
<dbReference type="HAMAP" id="MF_00164">
    <property type="entry name" value="GlmS"/>
    <property type="match status" value="1"/>
</dbReference>
<dbReference type="InterPro" id="IPR046348">
    <property type="entry name" value="SIS_dom_sf"/>
</dbReference>
<dbReference type="PANTHER" id="PTHR10937:SF0">
    <property type="entry name" value="GLUTAMINE--FRUCTOSE-6-PHOSPHATE TRANSAMINASE (ISOMERIZING)"/>
    <property type="match status" value="1"/>
</dbReference>
<comment type="caution">
    <text evidence="13">The sequence shown here is derived from an EMBL/GenBank/DDBJ whole genome shotgun (WGS) entry which is preliminary data.</text>
</comment>
<keyword evidence="9" id="KW-0315">Glutamine amidotransferase</keyword>
<dbReference type="NCBIfam" id="NF001484">
    <property type="entry name" value="PRK00331.1"/>
    <property type="match status" value="1"/>
</dbReference>
<feature type="active site" description="Nucleophile; for GATase activity" evidence="10">
    <location>
        <position position="2"/>
    </location>
</feature>
<dbReference type="PROSITE" id="PS51278">
    <property type="entry name" value="GATASE_TYPE_2"/>
    <property type="match status" value="1"/>
</dbReference>
<organism evidence="13 14">
    <name type="scientific">Larkinella rosea</name>
    <dbReference type="NCBI Taxonomy" id="2025312"/>
    <lineage>
        <taxon>Bacteria</taxon>
        <taxon>Pseudomonadati</taxon>
        <taxon>Bacteroidota</taxon>
        <taxon>Cytophagia</taxon>
        <taxon>Cytophagales</taxon>
        <taxon>Spirosomataceae</taxon>
        <taxon>Larkinella</taxon>
    </lineage>
</organism>
<dbReference type="CDD" id="cd05008">
    <property type="entry name" value="SIS_GlmS_GlmD_1"/>
    <property type="match status" value="1"/>
</dbReference>
<dbReference type="CDD" id="cd05009">
    <property type="entry name" value="SIS_GlmS_GlmD_2"/>
    <property type="match status" value="1"/>
</dbReference>
<evidence type="ECO:0000256" key="7">
    <source>
        <dbReference type="ARBA" id="ARBA00022679"/>
    </source>
</evidence>